<comment type="caution">
    <text evidence="2">The sequence shown here is derived from an EMBL/GenBank/DDBJ whole genome shotgun (WGS) entry which is preliminary data.</text>
</comment>
<proteinExistence type="predicted"/>
<name>A0ABV7UBF1_9HYPH</name>
<dbReference type="RefSeq" id="WP_244643307.1">
    <property type="nucleotide sequence ID" value="NZ_BNCG01000067.1"/>
</dbReference>
<sequence>MTHHKKSPPKDMELGRTRRSRPFETKADVLKVAAATTKKGIKRGAIRKLIDEDAVIERIAEAQVRSKESGHRFSFRVDVSPNGDISTSQPVALEQPVAPMPVETCKPSVKLVQALAAARERGVAVATEIFNNPEMLSGRDFARLIGSSPTTVNSKRQNGEFLGLEGARRGFRYPTWQLDADGKPFAELRALQEILGGAWATYRLLVQQQGALNGLTGLEALASGRGGELVDVTEGIARGDFS</sequence>
<evidence type="ECO:0000313" key="2">
    <source>
        <dbReference type="EMBL" id="MFC3635982.1"/>
    </source>
</evidence>
<dbReference type="Proteomes" id="UP001595704">
    <property type="component" value="Unassembled WGS sequence"/>
</dbReference>
<gene>
    <name evidence="2" type="ORF">ACFONL_01055</name>
</gene>
<feature type="region of interest" description="Disordered" evidence="1">
    <location>
        <begin position="1"/>
        <end position="23"/>
    </location>
</feature>
<protein>
    <submittedName>
        <fullName evidence="2">XRE family transcriptional regulator</fullName>
    </submittedName>
</protein>
<evidence type="ECO:0000313" key="3">
    <source>
        <dbReference type="Proteomes" id="UP001595704"/>
    </source>
</evidence>
<keyword evidence="3" id="KW-1185">Reference proteome</keyword>
<feature type="compositionally biased region" description="Basic and acidic residues" evidence="1">
    <location>
        <begin position="8"/>
        <end position="23"/>
    </location>
</feature>
<accession>A0ABV7UBF1</accession>
<dbReference type="EMBL" id="JBHRYC010000009">
    <property type="protein sequence ID" value="MFC3635982.1"/>
    <property type="molecule type" value="Genomic_DNA"/>
</dbReference>
<organism evidence="2 3">
    <name type="scientific">Camelimonas fluminis</name>
    <dbReference type="NCBI Taxonomy" id="1576911"/>
    <lineage>
        <taxon>Bacteria</taxon>
        <taxon>Pseudomonadati</taxon>
        <taxon>Pseudomonadota</taxon>
        <taxon>Alphaproteobacteria</taxon>
        <taxon>Hyphomicrobiales</taxon>
        <taxon>Chelatococcaceae</taxon>
        <taxon>Camelimonas</taxon>
    </lineage>
</organism>
<reference evidence="3" key="1">
    <citation type="journal article" date="2019" name="Int. J. Syst. Evol. Microbiol.">
        <title>The Global Catalogue of Microorganisms (GCM) 10K type strain sequencing project: providing services to taxonomists for standard genome sequencing and annotation.</title>
        <authorList>
            <consortium name="The Broad Institute Genomics Platform"/>
            <consortium name="The Broad Institute Genome Sequencing Center for Infectious Disease"/>
            <person name="Wu L."/>
            <person name="Ma J."/>
        </authorList>
    </citation>
    <scope>NUCLEOTIDE SEQUENCE [LARGE SCALE GENOMIC DNA]</scope>
    <source>
        <strain evidence="3">KCTC 42282</strain>
    </source>
</reference>
<evidence type="ECO:0000256" key="1">
    <source>
        <dbReference type="SAM" id="MobiDB-lite"/>
    </source>
</evidence>